<dbReference type="EMBL" id="JYGR01000005">
    <property type="protein sequence ID" value="KJQ70994.1"/>
    <property type="molecule type" value="Genomic_DNA"/>
</dbReference>
<evidence type="ECO:0000313" key="1">
    <source>
        <dbReference type="EMBL" id="KJQ70994.1"/>
    </source>
</evidence>
<accession>A0A0F2D977</accession>
<evidence type="ECO:0008006" key="3">
    <source>
        <dbReference type="Google" id="ProtNLM"/>
    </source>
</evidence>
<dbReference type="PATRIC" id="fig|28037.214.peg.1527"/>
<dbReference type="Proteomes" id="UP000033716">
    <property type="component" value="Unassembled WGS sequence"/>
</dbReference>
<organism evidence="1 2">
    <name type="scientific">Streptococcus oralis subsp. oralis</name>
    <dbReference type="NCBI Taxonomy" id="1891914"/>
    <lineage>
        <taxon>Bacteria</taxon>
        <taxon>Bacillati</taxon>
        <taxon>Bacillota</taxon>
        <taxon>Bacilli</taxon>
        <taxon>Lactobacillales</taxon>
        <taxon>Streptococcaceae</taxon>
        <taxon>Streptococcus</taxon>
    </lineage>
</organism>
<name>A0A0F2D977_STROR</name>
<gene>
    <name evidence="1" type="ORF">TZ92_01523</name>
</gene>
<protein>
    <recommendedName>
        <fullName evidence="3">50S ribosomal protein L7/L12</fullName>
    </recommendedName>
</protein>
<proteinExistence type="predicted"/>
<dbReference type="AlphaFoldDB" id="A0A0F2D977"/>
<evidence type="ECO:0000313" key="2">
    <source>
        <dbReference type="Proteomes" id="UP000033716"/>
    </source>
</evidence>
<reference evidence="1 2" key="1">
    <citation type="submission" date="2015-02" db="EMBL/GenBank/DDBJ databases">
        <title>Evolution of amylase-binding proteins of oral streptococcal species.</title>
        <authorList>
            <person name="Haase E.M."/>
        </authorList>
    </citation>
    <scope>NUCLEOTIDE SEQUENCE [LARGE SCALE GENOMIC DNA]</scope>
    <source>
        <strain evidence="1 2">SK141</strain>
    </source>
</reference>
<sequence length="108" mass="12378">MLAIFIDSIGDKSGTYKLLRNHSSLPFSLIKSRIKDHDAVIEVYMLDLDGLRKVRELIHELNTIGTKVTIRDSTGIITLEIVNNLISTFEEIAIEREELDTLMFEEEE</sequence>
<comment type="caution">
    <text evidence="1">The sequence shown here is derived from an EMBL/GenBank/DDBJ whole genome shotgun (WGS) entry which is preliminary data.</text>
</comment>